<reference evidence="2 3" key="1">
    <citation type="journal article" date="2015" name="Genome Announc.">
        <title>Expanding the biotechnology potential of lactobacilli through comparative genomics of 213 strains and associated genera.</title>
        <authorList>
            <person name="Sun Z."/>
            <person name="Harris H.M."/>
            <person name="McCann A."/>
            <person name="Guo C."/>
            <person name="Argimon S."/>
            <person name="Zhang W."/>
            <person name="Yang X."/>
            <person name="Jeffery I.B."/>
            <person name="Cooney J.C."/>
            <person name="Kagawa T.F."/>
            <person name="Liu W."/>
            <person name="Song Y."/>
            <person name="Salvetti E."/>
            <person name="Wrobel A."/>
            <person name="Rasinkangas P."/>
            <person name="Parkhill J."/>
            <person name="Rea M.C."/>
            <person name="O'Sullivan O."/>
            <person name="Ritari J."/>
            <person name="Douillard F.P."/>
            <person name="Paul Ross R."/>
            <person name="Yang R."/>
            <person name="Briner A.E."/>
            <person name="Felis G.E."/>
            <person name="de Vos W.M."/>
            <person name="Barrangou R."/>
            <person name="Klaenhammer T.R."/>
            <person name="Caufield P.W."/>
            <person name="Cui Y."/>
            <person name="Zhang H."/>
            <person name="O'Toole P.W."/>
        </authorList>
    </citation>
    <scope>NUCLEOTIDE SEQUENCE [LARGE SCALE GENOMIC DNA]</scope>
    <source>
        <strain evidence="2 3">DSM 16761</strain>
    </source>
</reference>
<comment type="caution">
    <text evidence="2">The sequence shown here is derived from an EMBL/GenBank/DDBJ whole genome shotgun (WGS) entry which is preliminary data.</text>
</comment>
<feature type="transmembrane region" description="Helical" evidence="1">
    <location>
        <begin position="144"/>
        <end position="165"/>
    </location>
</feature>
<dbReference type="OrthoDB" id="2329760at2"/>
<evidence type="ECO:0000313" key="2">
    <source>
        <dbReference type="EMBL" id="KRM02142.1"/>
    </source>
</evidence>
<dbReference type="eggNOG" id="ENOG50309IV">
    <property type="taxonomic scope" value="Bacteria"/>
</dbReference>
<feature type="transmembrane region" description="Helical" evidence="1">
    <location>
        <begin position="209"/>
        <end position="230"/>
    </location>
</feature>
<dbReference type="RefSeq" id="WP_025014452.1">
    <property type="nucleotide sequence ID" value="NZ_AZFU01000044.1"/>
</dbReference>
<keyword evidence="1" id="KW-0812">Transmembrane</keyword>
<dbReference type="Proteomes" id="UP000051307">
    <property type="component" value="Unassembled WGS sequence"/>
</dbReference>
<protein>
    <submittedName>
        <fullName evidence="2">Uncharacterized protein</fullName>
    </submittedName>
</protein>
<dbReference type="PATRIC" id="fig|1423767.3.peg.1806"/>
<proteinExistence type="predicted"/>
<evidence type="ECO:0000256" key="1">
    <source>
        <dbReference type="SAM" id="Phobius"/>
    </source>
</evidence>
<name>A0A0R1V9G0_9LACO</name>
<dbReference type="EMBL" id="AZFU01000044">
    <property type="protein sequence ID" value="KRM02142.1"/>
    <property type="molecule type" value="Genomic_DNA"/>
</dbReference>
<feature type="transmembrane region" description="Helical" evidence="1">
    <location>
        <begin position="172"/>
        <end position="189"/>
    </location>
</feature>
<dbReference type="AlphaFoldDB" id="A0A0R1V9G0"/>
<accession>A0A0R1V9G0</accession>
<keyword evidence="1" id="KW-0472">Membrane</keyword>
<keyword evidence="1" id="KW-1133">Transmembrane helix</keyword>
<evidence type="ECO:0000313" key="3">
    <source>
        <dbReference type="Proteomes" id="UP000051307"/>
    </source>
</evidence>
<sequence>MKNMKKIILRVLMIICTAVSFFLLLTSVISLKINDTQAMGKEVINRVVSDSDNPNLKEGVRFLEASGLEQTLLKQLPKKYKIEMSYADLYQVCEKYNDKGKLTPKDLNLSSKTRLEEIINEYMVKQINHKLKEKSDQVYHAISIYEYSIFAVALLFLLAAILIIFGRASASVPLAIASVGSFMALWIAANDITNVLQTNVYSGINVTLSQGVWIGLIVGLATTVLWPILLKLTKEVKDKK</sequence>
<gene>
    <name evidence="2" type="ORF">FC59_GL001742</name>
</gene>
<organism evidence="2 3">
    <name type="scientific">Lactobacillus kitasatonis DSM 16761 = JCM 1039</name>
    <dbReference type="NCBI Taxonomy" id="1423767"/>
    <lineage>
        <taxon>Bacteria</taxon>
        <taxon>Bacillati</taxon>
        <taxon>Bacillota</taxon>
        <taxon>Bacilli</taxon>
        <taxon>Lactobacillales</taxon>
        <taxon>Lactobacillaceae</taxon>
        <taxon>Lactobacillus</taxon>
    </lineage>
</organism>